<comment type="caution">
    <text evidence="3">The sequence shown here is derived from an EMBL/GenBank/DDBJ whole genome shotgun (WGS) entry which is preliminary data.</text>
</comment>
<dbReference type="Proteomes" id="UP001246473">
    <property type="component" value="Unassembled WGS sequence"/>
</dbReference>
<evidence type="ECO:0000256" key="1">
    <source>
        <dbReference type="SAM" id="MobiDB-lite"/>
    </source>
</evidence>
<protein>
    <submittedName>
        <fullName evidence="3">Uncharacterized protein</fullName>
    </submittedName>
</protein>
<dbReference type="RefSeq" id="WP_106353034.1">
    <property type="nucleotide sequence ID" value="NZ_JACIII010000002.1"/>
</dbReference>
<evidence type="ECO:0000313" key="4">
    <source>
        <dbReference type="Proteomes" id="UP000518681"/>
    </source>
</evidence>
<reference evidence="3" key="2">
    <citation type="submission" date="2022-08" db="EMBL/GenBank/DDBJ databases">
        <authorList>
            <person name="Kim S.-J."/>
        </authorList>
    </citation>
    <scope>NUCLEOTIDE SEQUENCE</scope>
    <source>
        <strain evidence="3">KJ</strain>
    </source>
</reference>
<name>A0AAP1KS94_9BURK</name>
<gene>
    <name evidence="2" type="ORF">GGD69_001015</name>
    <name evidence="3" type="ORF">ParKJ_06545</name>
</gene>
<proteinExistence type="predicted"/>
<evidence type="ECO:0000313" key="2">
    <source>
        <dbReference type="EMBL" id="MBB6200169.1"/>
    </source>
</evidence>
<feature type="region of interest" description="Disordered" evidence="1">
    <location>
        <begin position="20"/>
        <end position="56"/>
    </location>
</feature>
<feature type="compositionally biased region" description="Basic and acidic residues" evidence="1">
    <location>
        <begin position="20"/>
        <end position="34"/>
    </location>
</feature>
<dbReference type="EMBL" id="JANSLM010000002">
    <property type="protein sequence ID" value="MDT8837065.1"/>
    <property type="molecule type" value="Genomic_DNA"/>
</dbReference>
<dbReference type="AlphaFoldDB" id="A0AAP1KS94"/>
<evidence type="ECO:0000313" key="3">
    <source>
        <dbReference type="EMBL" id="MDT8837065.1"/>
    </source>
</evidence>
<sequence>MYTKGNAVIMNKWVRDFFDGPEHSGRKSDNKRYDAPPAEGLTLKEGQADRRNTNQPLAGEIRQTIQGKRQLLTSLLQRPPTPAEMGEIIKKQGLRGGNCAEMTWLLCFAFQSKKLNIWIAIIDDPGDHQFCILMKGTPAFGSIKTMDYAGDDQWIIDPWANIVCKPAEFFTAFGDKMKKWTDHGKRIGVPNSAKTGYVWTPGTDAKYFKDNTESGLQYRKGWGFAT</sequence>
<organism evidence="3 5">
    <name type="scientific">Paraburkholderia fungorum</name>
    <dbReference type="NCBI Taxonomy" id="134537"/>
    <lineage>
        <taxon>Bacteria</taxon>
        <taxon>Pseudomonadati</taxon>
        <taxon>Pseudomonadota</taxon>
        <taxon>Betaproteobacteria</taxon>
        <taxon>Burkholderiales</taxon>
        <taxon>Burkholderiaceae</taxon>
        <taxon>Paraburkholderia</taxon>
    </lineage>
</organism>
<accession>A0AAP1KS94</accession>
<reference evidence="2 4" key="1">
    <citation type="submission" date="2020-08" db="EMBL/GenBank/DDBJ databases">
        <title>Genomic Encyclopedia of Type Strains, Phase IV (KMG-V): Genome sequencing to study the core and pangenomes of soil and plant-associated prokaryotes.</title>
        <authorList>
            <person name="Whitman W."/>
        </authorList>
    </citation>
    <scope>NUCLEOTIDE SEQUENCE [LARGE SCALE GENOMIC DNA]</scope>
    <source>
        <strain evidence="2 4">SEMIA 4013</strain>
    </source>
</reference>
<evidence type="ECO:0000313" key="5">
    <source>
        <dbReference type="Proteomes" id="UP001246473"/>
    </source>
</evidence>
<dbReference type="EMBL" id="JACIIK010000002">
    <property type="protein sequence ID" value="MBB6200169.1"/>
    <property type="molecule type" value="Genomic_DNA"/>
</dbReference>
<dbReference type="Proteomes" id="UP000518681">
    <property type="component" value="Unassembled WGS sequence"/>
</dbReference>